<name>A0AAV7Z1I2_9EUKA</name>
<reference evidence="3" key="1">
    <citation type="submission" date="2022-08" db="EMBL/GenBank/DDBJ databases">
        <title>Novel sulphate-reducing endosymbionts in the free-living metamonad Anaeramoeba.</title>
        <authorList>
            <person name="Jerlstrom-Hultqvist J."/>
            <person name="Cepicka I."/>
            <person name="Gallot-Lavallee L."/>
            <person name="Salas-Leiva D."/>
            <person name="Curtis B.A."/>
            <person name="Zahonova K."/>
            <person name="Pipaliya S."/>
            <person name="Dacks J."/>
            <person name="Roger A.J."/>
        </authorList>
    </citation>
    <scope>NUCLEOTIDE SEQUENCE</scope>
    <source>
        <strain evidence="3">Busselton2</strain>
    </source>
</reference>
<dbReference type="Gene3D" id="3.30.70.330">
    <property type="match status" value="2"/>
</dbReference>
<evidence type="ECO:0000259" key="2">
    <source>
        <dbReference type="PROSITE" id="PS50102"/>
    </source>
</evidence>
<dbReference type="SMART" id="SM00360">
    <property type="entry name" value="RRM"/>
    <property type="match status" value="2"/>
</dbReference>
<dbReference type="PANTHER" id="PTHR32343:SF22">
    <property type="entry name" value="LD29830P"/>
    <property type="match status" value="1"/>
</dbReference>
<proteinExistence type="predicted"/>
<dbReference type="EMBL" id="JANTQA010000042">
    <property type="protein sequence ID" value="KAJ3434801.1"/>
    <property type="molecule type" value="Genomic_DNA"/>
</dbReference>
<keyword evidence="1" id="KW-0694">RNA-binding</keyword>
<dbReference type="AlphaFoldDB" id="A0AAV7Z1I2"/>
<dbReference type="PROSITE" id="PS50102">
    <property type="entry name" value="RRM"/>
    <property type="match status" value="2"/>
</dbReference>
<accession>A0AAV7Z1I2</accession>
<evidence type="ECO:0000313" key="3">
    <source>
        <dbReference type="EMBL" id="KAJ3434801.1"/>
    </source>
</evidence>
<dbReference type="SUPFAM" id="SSF54928">
    <property type="entry name" value="RNA-binding domain, RBD"/>
    <property type="match status" value="2"/>
</dbReference>
<dbReference type="Pfam" id="PF00076">
    <property type="entry name" value="RRM_1"/>
    <property type="match status" value="2"/>
</dbReference>
<sequence length="208" mass="23179">MSNQVDPKTYCTVFVTSIDVSVSEEQLVQFFSSCGTIAACKLCGDTNHAKRFAFLEFTTPIEAQKALGLSGSTLGFYSLQVQPSTNAIKNPSYINPNFQNQSNEEQSGTLPQTIYIKNIDSRVTEFQLQGFFEKTCGNTNKIVFCGDPRQPTRFGFIEFSNIEAANNALMLNGTIIGEKKLTIVKSTQPIKDRSQLNSKKDRRTFNNQ</sequence>
<dbReference type="InterPro" id="IPR000504">
    <property type="entry name" value="RRM_dom"/>
</dbReference>
<dbReference type="Proteomes" id="UP001146793">
    <property type="component" value="Unassembled WGS sequence"/>
</dbReference>
<comment type="caution">
    <text evidence="3">The sequence shown here is derived from an EMBL/GenBank/DDBJ whole genome shotgun (WGS) entry which is preliminary data.</text>
</comment>
<evidence type="ECO:0000313" key="4">
    <source>
        <dbReference type="Proteomes" id="UP001146793"/>
    </source>
</evidence>
<dbReference type="InterPro" id="IPR012677">
    <property type="entry name" value="Nucleotide-bd_a/b_plait_sf"/>
</dbReference>
<gene>
    <name evidence="3" type="ORF">M0812_01922</name>
</gene>
<evidence type="ECO:0000256" key="1">
    <source>
        <dbReference type="PROSITE-ProRule" id="PRU00176"/>
    </source>
</evidence>
<dbReference type="GO" id="GO:0003723">
    <property type="term" value="F:RNA binding"/>
    <property type="evidence" value="ECO:0007669"/>
    <property type="project" value="UniProtKB-UniRule"/>
</dbReference>
<dbReference type="PANTHER" id="PTHR32343">
    <property type="entry name" value="SERINE/ARGININE-RICH SPLICING FACTOR"/>
    <property type="match status" value="1"/>
</dbReference>
<organism evidence="3 4">
    <name type="scientific">Anaeramoeba flamelloides</name>
    <dbReference type="NCBI Taxonomy" id="1746091"/>
    <lineage>
        <taxon>Eukaryota</taxon>
        <taxon>Metamonada</taxon>
        <taxon>Anaeramoebidae</taxon>
        <taxon>Anaeramoeba</taxon>
    </lineage>
</organism>
<dbReference type="InterPro" id="IPR035979">
    <property type="entry name" value="RBD_domain_sf"/>
</dbReference>
<protein>
    <submittedName>
        <fullName evidence="3">Polyadenylate-binding protein-interacting protein</fullName>
    </submittedName>
</protein>
<feature type="domain" description="RRM" evidence="2">
    <location>
        <begin position="11"/>
        <end position="86"/>
    </location>
</feature>
<feature type="domain" description="RRM" evidence="2">
    <location>
        <begin position="112"/>
        <end position="188"/>
    </location>
</feature>